<protein>
    <recommendedName>
        <fullName evidence="1">F-box domain-containing protein</fullName>
    </recommendedName>
</protein>
<reference evidence="2 3" key="1">
    <citation type="journal article" date="2016" name="Mol. Biol. Evol.">
        <title>Comparative Genomics of Early-Diverging Mushroom-Forming Fungi Provides Insights into the Origins of Lignocellulose Decay Capabilities.</title>
        <authorList>
            <person name="Nagy L.G."/>
            <person name="Riley R."/>
            <person name="Tritt A."/>
            <person name="Adam C."/>
            <person name="Daum C."/>
            <person name="Floudas D."/>
            <person name="Sun H."/>
            <person name="Yadav J.S."/>
            <person name="Pangilinan J."/>
            <person name="Larsson K.H."/>
            <person name="Matsuura K."/>
            <person name="Barry K."/>
            <person name="Labutti K."/>
            <person name="Kuo R."/>
            <person name="Ohm R.A."/>
            <person name="Bhattacharya S.S."/>
            <person name="Shirouzu T."/>
            <person name="Yoshinaga Y."/>
            <person name="Martin F.M."/>
            <person name="Grigoriev I.V."/>
            <person name="Hibbett D.S."/>
        </authorList>
    </citation>
    <scope>NUCLEOTIDE SEQUENCE [LARGE SCALE GENOMIC DNA]</scope>
    <source>
        <strain evidence="2 3">HHB12029</strain>
    </source>
</reference>
<organism evidence="2 3">
    <name type="scientific">Exidia glandulosa HHB12029</name>
    <dbReference type="NCBI Taxonomy" id="1314781"/>
    <lineage>
        <taxon>Eukaryota</taxon>
        <taxon>Fungi</taxon>
        <taxon>Dikarya</taxon>
        <taxon>Basidiomycota</taxon>
        <taxon>Agaricomycotina</taxon>
        <taxon>Agaricomycetes</taxon>
        <taxon>Auriculariales</taxon>
        <taxon>Exidiaceae</taxon>
        <taxon>Exidia</taxon>
    </lineage>
</organism>
<dbReference type="EMBL" id="KV426077">
    <property type="protein sequence ID" value="KZV89262.1"/>
    <property type="molecule type" value="Genomic_DNA"/>
</dbReference>
<sequence>MFQPELCSVDLRDTMAVFSDFPTELVGSTLAYFPPQDLWQYRLVSRVFDAEIQTNPRLYTDIDNVPVDQLGRFLNLSLALEVSVNMYCTEEKEYEILCTTIALHMSRISKLVISFDRDGWSAEAFSNAAPLVDLLSTRAPVLRHLQINTGLYYMEFHGRLLDDYAPHLRRVQLDGLELPTPHPALVHVEHFTGQAEWPTTQGGTHAFTHVENLATYFPSLLKLELYDFVSAASIFGEEWQPCPPRLETLHIEYLEDDNFPNVNSTETGDSAIGPLLDSGCTRVKELTIMRPPDDLISLLLLGAEEIDSVILDKPNCVTFKTTKKRVFNFYDASDLEDTVATFILRPMRYLVVGRQMDRECEYFFLERLAQMPHIDTVTILMVNGGRILPKWSPVRHRLRMRFTALSELHITGERGTKLHYATIWDLLTRVIDLSANSQLPTLVLHGVEIPANDLSLLKRSQLAKFESITEIGDPL</sequence>
<dbReference type="Proteomes" id="UP000077266">
    <property type="component" value="Unassembled WGS sequence"/>
</dbReference>
<dbReference type="OrthoDB" id="3156934at2759"/>
<accession>A0A165FN56</accession>
<gene>
    <name evidence="2" type="ORF">EXIGLDRAFT_771900</name>
</gene>
<dbReference type="AlphaFoldDB" id="A0A165FN56"/>
<feature type="domain" description="F-box" evidence="1">
    <location>
        <begin position="15"/>
        <end position="62"/>
    </location>
</feature>
<evidence type="ECO:0000313" key="2">
    <source>
        <dbReference type="EMBL" id="KZV89262.1"/>
    </source>
</evidence>
<dbReference type="InterPro" id="IPR001810">
    <property type="entry name" value="F-box_dom"/>
</dbReference>
<dbReference type="PROSITE" id="PS50181">
    <property type="entry name" value="FBOX"/>
    <property type="match status" value="1"/>
</dbReference>
<dbReference type="InParanoid" id="A0A165FN56"/>
<name>A0A165FN56_EXIGL</name>
<keyword evidence="3" id="KW-1185">Reference proteome</keyword>
<evidence type="ECO:0000259" key="1">
    <source>
        <dbReference type="PROSITE" id="PS50181"/>
    </source>
</evidence>
<proteinExistence type="predicted"/>
<evidence type="ECO:0000313" key="3">
    <source>
        <dbReference type="Proteomes" id="UP000077266"/>
    </source>
</evidence>